<evidence type="ECO:0000313" key="3">
    <source>
        <dbReference type="EMBL" id="CAD8666940.1"/>
    </source>
</evidence>
<dbReference type="PROSITE" id="PS51371">
    <property type="entry name" value="CBS"/>
    <property type="match status" value="2"/>
</dbReference>
<dbReference type="SMART" id="SM00116">
    <property type="entry name" value="CBS"/>
    <property type="match status" value="2"/>
</dbReference>
<dbReference type="InterPro" id="IPR007263">
    <property type="entry name" value="DCC1-like"/>
</dbReference>
<dbReference type="Gene3D" id="3.10.580.10">
    <property type="entry name" value="CBS-domain"/>
    <property type="match status" value="1"/>
</dbReference>
<reference evidence="3" key="1">
    <citation type="submission" date="2021-01" db="EMBL/GenBank/DDBJ databases">
        <authorList>
            <person name="Corre E."/>
            <person name="Pelletier E."/>
            <person name="Niang G."/>
            <person name="Scheremetjew M."/>
            <person name="Finn R."/>
            <person name="Kale V."/>
            <person name="Holt S."/>
            <person name="Cochrane G."/>
            <person name="Meng A."/>
            <person name="Brown T."/>
            <person name="Cohen L."/>
        </authorList>
    </citation>
    <scope>NUCLEOTIDE SEQUENCE</scope>
    <source>
        <strain evidence="3">SAG 11-49</strain>
    </source>
</reference>
<dbReference type="EMBL" id="HBFB01004155">
    <property type="protein sequence ID" value="CAD8666940.1"/>
    <property type="molecule type" value="Transcribed_RNA"/>
</dbReference>
<dbReference type="AlphaFoldDB" id="A0A7S0R4I8"/>
<feature type="domain" description="CBS" evidence="2">
    <location>
        <begin position="151"/>
        <end position="207"/>
    </location>
</feature>
<keyword evidence="1" id="KW-0129">CBS domain</keyword>
<name>A0A7S0R4I8_9CHLO</name>
<accession>A0A7S0R4I8</accession>
<dbReference type="Pfam" id="PF04134">
    <property type="entry name" value="DCC1-like"/>
    <property type="match status" value="1"/>
</dbReference>
<dbReference type="GO" id="GO:0015035">
    <property type="term" value="F:protein-disulfide reductase activity"/>
    <property type="evidence" value="ECO:0007669"/>
    <property type="project" value="InterPro"/>
</dbReference>
<evidence type="ECO:0000259" key="2">
    <source>
        <dbReference type="PROSITE" id="PS51371"/>
    </source>
</evidence>
<evidence type="ECO:0000256" key="1">
    <source>
        <dbReference type="PROSITE-ProRule" id="PRU00703"/>
    </source>
</evidence>
<feature type="domain" description="CBS" evidence="2">
    <location>
        <begin position="65"/>
        <end position="143"/>
    </location>
</feature>
<dbReference type="CDD" id="cd02205">
    <property type="entry name" value="CBS_pair_SF"/>
    <property type="match status" value="1"/>
</dbReference>
<protein>
    <recommendedName>
        <fullName evidence="2">CBS domain-containing protein</fullName>
    </recommendedName>
</protein>
<sequence length="375" mass="40860">MLLSRIQTCGAASTSGRGVKPVLPVQRISTRRLRADVCIARAQPSGIVPDSTPLSLRSGSVSSSMDYDALFGPNLTCPLGGVVEVMRSTDRGLLSCLPSETLEAIIPRLSKVTGLPVLNEQGRVVGVISRKDIIRVRKANGSLEDPVSKHMTAPAITLPVTASVQEAADLMLSKKIRRLPVVDSDGFPVGILSRSDIFKPLFAEQYMQYMDKEVAALQGQAKKTKKISWNVKYLYDGDCSMCQSLKRVLERQDKGQGRIKFVNIADPAYNPSKNMGISYDEAMTTIHAIRPDGSVLYGTEALNAMFNEVGLGWAVKLSENPIFQKIINIIYDFLSHNRIQLGGALDAVIAAKRVEMSKQGVSTCGDVDEECAVEW</sequence>
<gene>
    <name evidence="3" type="ORF">CLEI1391_LOCUS2231</name>
</gene>
<dbReference type="InterPro" id="IPR046342">
    <property type="entry name" value="CBS_dom_sf"/>
</dbReference>
<organism evidence="3">
    <name type="scientific">Chlamydomonas leiostraca</name>
    <dbReference type="NCBI Taxonomy" id="1034604"/>
    <lineage>
        <taxon>Eukaryota</taxon>
        <taxon>Viridiplantae</taxon>
        <taxon>Chlorophyta</taxon>
        <taxon>core chlorophytes</taxon>
        <taxon>Chlorophyceae</taxon>
        <taxon>CS clade</taxon>
        <taxon>Chlamydomonadales</taxon>
        <taxon>Chlamydomonadaceae</taxon>
        <taxon>Chlamydomonas</taxon>
    </lineage>
</organism>
<dbReference type="InterPro" id="IPR044691">
    <property type="entry name" value="DCC1_Trx"/>
</dbReference>
<dbReference type="SUPFAM" id="SSF54631">
    <property type="entry name" value="CBS-domain pair"/>
    <property type="match status" value="1"/>
</dbReference>
<dbReference type="PANTHER" id="PTHR34290">
    <property type="entry name" value="SI:CH73-390P7.2"/>
    <property type="match status" value="1"/>
</dbReference>
<dbReference type="PANTHER" id="PTHR34290:SF2">
    <property type="entry name" value="OS04G0668800 PROTEIN"/>
    <property type="match status" value="1"/>
</dbReference>
<proteinExistence type="predicted"/>
<dbReference type="Pfam" id="PF00571">
    <property type="entry name" value="CBS"/>
    <property type="match status" value="2"/>
</dbReference>
<dbReference type="InterPro" id="IPR000644">
    <property type="entry name" value="CBS_dom"/>
</dbReference>